<accession>A0A558R7K5</accession>
<sequence length="243" mass="26568">MTDARRDTRYGLALAAAIIVAWLAVHIGGIFLWRWSVATTPIAIALILIQSWLSTGLFIIAHDCMHGSLAPGRPRLNATVGTLCLAAYAALSYAALFPKHHAHHAAPGTPDDPDFHAAAPRRVLPWFVSFFRNYYTHGQILRITAAAIVYGLAGASMVNIVAFWAVPALLALAQLFLFGTYLPHRHGAMPFADSHNARSTPLSPLASLVTCFHFGAYHHEHHLSPATPWWRLPGVRGHSPARR</sequence>
<keyword evidence="1" id="KW-0472">Membrane</keyword>
<dbReference type="InterPro" id="IPR005804">
    <property type="entry name" value="FA_desaturase_dom"/>
</dbReference>
<dbReference type="GO" id="GO:0006629">
    <property type="term" value="P:lipid metabolic process"/>
    <property type="evidence" value="ECO:0007669"/>
    <property type="project" value="InterPro"/>
</dbReference>
<evidence type="ECO:0000259" key="2">
    <source>
        <dbReference type="Pfam" id="PF00487"/>
    </source>
</evidence>
<reference evidence="3 4" key="1">
    <citation type="submission" date="2019-07" db="EMBL/GenBank/DDBJ databases">
        <title>Sphingomonas solaris sp. nov., isolated from a solar panel from Boston, Massachusetts.</title>
        <authorList>
            <person name="Tanner K."/>
            <person name="Pascual J."/>
            <person name="Mancuso C."/>
            <person name="Pereto J."/>
            <person name="Khalil A."/>
            <person name="Vilanova C."/>
        </authorList>
    </citation>
    <scope>NUCLEOTIDE SEQUENCE [LARGE SCALE GENOMIC DNA]</scope>
    <source>
        <strain evidence="3 4">R4DWN</strain>
    </source>
</reference>
<evidence type="ECO:0000313" key="3">
    <source>
        <dbReference type="EMBL" id="TVV75363.1"/>
    </source>
</evidence>
<name>A0A558R7K5_9SPHN</name>
<gene>
    <name evidence="3" type="ORF">FOY91_07205</name>
</gene>
<dbReference type="AlphaFoldDB" id="A0A558R7K5"/>
<keyword evidence="4" id="KW-1185">Reference proteome</keyword>
<dbReference type="OrthoDB" id="9792534at2"/>
<feature type="transmembrane region" description="Helical" evidence="1">
    <location>
        <begin position="76"/>
        <end position="96"/>
    </location>
</feature>
<dbReference type="EMBL" id="VNIM01000021">
    <property type="protein sequence ID" value="TVV75363.1"/>
    <property type="molecule type" value="Genomic_DNA"/>
</dbReference>
<feature type="transmembrane region" description="Helical" evidence="1">
    <location>
        <begin position="42"/>
        <end position="64"/>
    </location>
</feature>
<evidence type="ECO:0000256" key="1">
    <source>
        <dbReference type="SAM" id="Phobius"/>
    </source>
</evidence>
<comment type="caution">
    <text evidence="3">The sequence shown here is derived from an EMBL/GenBank/DDBJ whole genome shotgun (WGS) entry which is preliminary data.</text>
</comment>
<feature type="domain" description="Fatty acid desaturase" evidence="2">
    <location>
        <begin position="136"/>
        <end position="234"/>
    </location>
</feature>
<organism evidence="3 4">
    <name type="scientific">Alterirhizorhabdus solaris</name>
    <dbReference type="NCBI Taxonomy" id="2529389"/>
    <lineage>
        <taxon>Bacteria</taxon>
        <taxon>Pseudomonadati</taxon>
        <taxon>Pseudomonadota</taxon>
        <taxon>Alphaproteobacteria</taxon>
        <taxon>Sphingomonadales</taxon>
        <taxon>Rhizorhabdaceae</taxon>
        <taxon>Alterirhizorhabdus</taxon>
    </lineage>
</organism>
<evidence type="ECO:0000313" key="4">
    <source>
        <dbReference type="Proteomes" id="UP000318681"/>
    </source>
</evidence>
<feature type="transmembrane region" description="Helical" evidence="1">
    <location>
        <begin position="12"/>
        <end position="36"/>
    </location>
</feature>
<protein>
    <submittedName>
        <fullName evidence="3">Beta-carotene ketolase</fullName>
    </submittedName>
</protein>
<dbReference type="Proteomes" id="UP000318681">
    <property type="component" value="Unassembled WGS sequence"/>
</dbReference>
<dbReference type="RefSeq" id="WP_145149577.1">
    <property type="nucleotide sequence ID" value="NZ_VNIM01000021.1"/>
</dbReference>
<feature type="domain" description="Fatty acid desaturase" evidence="2">
    <location>
        <begin position="43"/>
        <end position="135"/>
    </location>
</feature>
<keyword evidence="1" id="KW-1133">Transmembrane helix</keyword>
<proteinExistence type="predicted"/>
<dbReference type="Pfam" id="PF00487">
    <property type="entry name" value="FA_desaturase"/>
    <property type="match status" value="2"/>
</dbReference>
<keyword evidence="1" id="KW-0812">Transmembrane</keyword>
<feature type="transmembrane region" description="Helical" evidence="1">
    <location>
        <begin position="160"/>
        <end position="182"/>
    </location>
</feature>